<dbReference type="PANTHER" id="PTHR43179:SF12">
    <property type="entry name" value="GALACTOFURANOSYLTRANSFERASE GLFT2"/>
    <property type="match status" value="1"/>
</dbReference>
<dbReference type="PANTHER" id="PTHR43179">
    <property type="entry name" value="RHAMNOSYLTRANSFERASE WBBL"/>
    <property type="match status" value="1"/>
</dbReference>
<keyword evidence="2" id="KW-0328">Glycosyltransferase</keyword>
<dbReference type="Gene3D" id="3.90.550.10">
    <property type="entry name" value="Spore Coat Polysaccharide Biosynthesis Protein SpsA, Chain A"/>
    <property type="match status" value="1"/>
</dbReference>
<evidence type="ECO:0000256" key="4">
    <source>
        <dbReference type="SAM" id="Phobius"/>
    </source>
</evidence>
<dbReference type="InterPro" id="IPR029044">
    <property type="entry name" value="Nucleotide-diphossugar_trans"/>
</dbReference>
<accession>A0A1H9BKB9</accession>
<keyword evidence="4" id="KW-1133">Transmembrane helix</keyword>
<dbReference type="CDD" id="cd04186">
    <property type="entry name" value="GT_2_like_c"/>
    <property type="match status" value="1"/>
</dbReference>
<name>A0A1H9BKB9_9GAMM</name>
<sequence length="346" mass="38494">MGLDDRMASGSAQAPEQAGEDKAQVTVLIVNWNSGAMLKHCLECLASQSLQPARIIVIDNASTDDSLAHLHPHPAVMVLPQQNNLGFAAANNLGLKHCTTELVALLNPDAFPQPDWLAALVSAARRHPECAAFGSIQTCHPDTHRLDGTGDVYHLSGLIWRRDHGALRADTLTPAGDIFSPCAAAALYRRDAVQAVGGFDERFFCYAEDVDLGFRLRLAGQVCRVVPEAVVYHMGSATTGGQHSAFAVYHGHRNLVWTFVKNMPGPLFWLCLPLHLLMNLLTILVFAYRGQGRVILRAKTDALKGLPAIWRTRQQVQRNRQVSWHEIWAALDRRIWRRRFRVVWRP</sequence>
<protein>
    <submittedName>
        <fullName evidence="6">Glycosyltransferase, GT2 family</fullName>
    </submittedName>
</protein>
<dbReference type="InterPro" id="IPR001173">
    <property type="entry name" value="Glyco_trans_2-like"/>
</dbReference>
<keyword evidence="4" id="KW-0812">Transmembrane</keyword>
<dbReference type="EMBL" id="FOFO01000009">
    <property type="protein sequence ID" value="SEP89187.1"/>
    <property type="molecule type" value="Genomic_DNA"/>
</dbReference>
<evidence type="ECO:0000256" key="3">
    <source>
        <dbReference type="ARBA" id="ARBA00022679"/>
    </source>
</evidence>
<keyword evidence="3 6" id="KW-0808">Transferase</keyword>
<comment type="similarity">
    <text evidence="1">Belongs to the glycosyltransferase 2 family.</text>
</comment>
<evidence type="ECO:0000313" key="6">
    <source>
        <dbReference type="EMBL" id="SEP89187.1"/>
    </source>
</evidence>
<dbReference type="STRING" id="867345.SAMN05421693_10956"/>
<dbReference type="GO" id="GO:0016757">
    <property type="term" value="F:glycosyltransferase activity"/>
    <property type="evidence" value="ECO:0007669"/>
    <property type="project" value="UniProtKB-KW"/>
</dbReference>
<dbReference type="Proteomes" id="UP000199496">
    <property type="component" value="Unassembled WGS sequence"/>
</dbReference>
<dbReference type="SUPFAM" id="SSF53448">
    <property type="entry name" value="Nucleotide-diphospho-sugar transferases"/>
    <property type="match status" value="1"/>
</dbReference>
<evidence type="ECO:0000259" key="5">
    <source>
        <dbReference type="Pfam" id="PF00535"/>
    </source>
</evidence>
<feature type="domain" description="Glycosyltransferase 2-like" evidence="5">
    <location>
        <begin position="26"/>
        <end position="195"/>
    </location>
</feature>
<organism evidence="6 7">
    <name type="scientific">Ectothiorhodospira magna</name>
    <dbReference type="NCBI Taxonomy" id="867345"/>
    <lineage>
        <taxon>Bacteria</taxon>
        <taxon>Pseudomonadati</taxon>
        <taxon>Pseudomonadota</taxon>
        <taxon>Gammaproteobacteria</taxon>
        <taxon>Chromatiales</taxon>
        <taxon>Ectothiorhodospiraceae</taxon>
        <taxon>Ectothiorhodospira</taxon>
    </lineage>
</organism>
<gene>
    <name evidence="6" type="ORF">SAMN05421693_10956</name>
</gene>
<keyword evidence="4" id="KW-0472">Membrane</keyword>
<dbReference type="Pfam" id="PF00535">
    <property type="entry name" value="Glycos_transf_2"/>
    <property type="match status" value="1"/>
</dbReference>
<feature type="transmembrane region" description="Helical" evidence="4">
    <location>
        <begin position="267"/>
        <end position="288"/>
    </location>
</feature>
<evidence type="ECO:0000313" key="7">
    <source>
        <dbReference type="Proteomes" id="UP000199496"/>
    </source>
</evidence>
<dbReference type="AlphaFoldDB" id="A0A1H9BKB9"/>
<evidence type="ECO:0000256" key="1">
    <source>
        <dbReference type="ARBA" id="ARBA00006739"/>
    </source>
</evidence>
<keyword evidence="7" id="KW-1185">Reference proteome</keyword>
<reference evidence="6 7" key="1">
    <citation type="submission" date="2016-10" db="EMBL/GenBank/DDBJ databases">
        <authorList>
            <person name="de Groot N.N."/>
        </authorList>
    </citation>
    <scope>NUCLEOTIDE SEQUENCE [LARGE SCALE GENOMIC DNA]</scope>
    <source>
        <strain evidence="6 7">B7-7</strain>
    </source>
</reference>
<evidence type="ECO:0000256" key="2">
    <source>
        <dbReference type="ARBA" id="ARBA00022676"/>
    </source>
</evidence>
<proteinExistence type="inferred from homology"/>